<dbReference type="EMBL" id="JAJNEC010000005">
    <property type="protein sequence ID" value="MCD2423691.1"/>
    <property type="molecule type" value="Genomic_DNA"/>
</dbReference>
<organism evidence="1 2">
    <name type="scientific">Niabella pedocola</name>
    <dbReference type="NCBI Taxonomy" id="1752077"/>
    <lineage>
        <taxon>Bacteria</taxon>
        <taxon>Pseudomonadati</taxon>
        <taxon>Bacteroidota</taxon>
        <taxon>Chitinophagia</taxon>
        <taxon>Chitinophagales</taxon>
        <taxon>Chitinophagaceae</taxon>
        <taxon>Niabella</taxon>
    </lineage>
</organism>
<dbReference type="Proteomes" id="UP001199816">
    <property type="component" value="Unassembled WGS sequence"/>
</dbReference>
<evidence type="ECO:0000313" key="1">
    <source>
        <dbReference type="EMBL" id="MCD2423691.1"/>
    </source>
</evidence>
<comment type="caution">
    <text evidence="1">The sequence shown here is derived from an EMBL/GenBank/DDBJ whole genome shotgun (WGS) entry which is preliminary data.</text>
</comment>
<evidence type="ECO:0000313" key="2">
    <source>
        <dbReference type="Proteomes" id="UP001199816"/>
    </source>
</evidence>
<dbReference type="RefSeq" id="WP_231004952.1">
    <property type="nucleotide sequence ID" value="NZ_JAJNEC010000005.1"/>
</dbReference>
<proteinExistence type="predicted"/>
<name>A0ABS8PRK6_9BACT</name>
<sequence>MMNPPSLLKKIYDHYPKDVTPLVNQQEYERVFARRKRSVRILKEALKEQWKEFTAVLDEKLTRYELSDRTDLFHNKFCYYLDCTSKEGRGLFKIHVLLSVLMPWHSIVVTDFLGLSGTAMMDHDQFCLNDERRHQQYLEDIRTMNQVLQASFQTEPVLFRELNKVPVPGAYLQTKKANVNLFDLVFTNYFTNF</sequence>
<keyword evidence="2" id="KW-1185">Reference proteome</keyword>
<reference evidence="1 2" key="1">
    <citation type="submission" date="2021-11" db="EMBL/GenBank/DDBJ databases">
        <title>Genomic of Niabella pedocola.</title>
        <authorList>
            <person name="Wu T."/>
        </authorList>
    </citation>
    <scope>NUCLEOTIDE SEQUENCE [LARGE SCALE GENOMIC DNA]</scope>
    <source>
        <strain evidence="1 2">JCM 31011</strain>
    </source>
</reference>
<protein>
    <submittedName>
        <fullName evidence="1">Uncharacterized protein</fullName>
    </submittedName>
</protein>
<gene>
    <name evidence="1" type="ORF">LQ567_13020</name>
</gene>
<accession>A0ABS8PRK6</accession>